<dbReference type="Proteomes" id="UP001142489">
    <property type="component" value="Unassembled WGS sequence"/>
</dbReference>
<name>A0A9Q0XW71_9SAUR</name>
<accession>A0A9Q0XW71</accession>
<evidence type="ECO:0000256" key="2">
    <source>
        <dbReference type="ARBA" id="ARBA00006393"/>
    </source>
</evidence>
<comment type="similarity">
    <text evidence="2">Belongs to the PKI family.</text>
</comment>
<evidence type="ECO:0000256" key="4">
    <source>
        <dbReference type="SAM" id="MobiDB-lite"/>
    </source>
</evidence>
<dbReference type="Pfam" id="PF02827">
    <property type="entry name" value="PKI"/>
    <property type="match status" value="1"/>
</dbReference>
<sequence length="150" mass="16577">MNSKSRGAELASLTFRMSENRKGTVLRKCQKCQIDMNGDMLDSQGVCPQCKAEAGEEQKGKRDPPTKNADDIMENEAAYTDFISCDRSGRRNAIHDLQGDAAALKLEELASTMDNIALTEEENQVEDDATEKERGITPKSQDSSPTLENF</sequence>
<feature type="compositionally biased region" description="Polar residues" evidence="4">
    <location>
        <begin position="138"/>
        <end position="150"/>
    </location>
</feature>
<comment type="caution">
    <text evidence="5">The sequence shown here is derived from an EMBL/GenBank/DDBJ whole genome shotgun (WGS) entry which is preliminary data.</text>
</comment>
<evidence type="ECO:0000256" key="1">
    <source>
        <dbReference type="ARBA" id="ARBA00002844"/>
    </source>
</evidence>
<feature type="compositionally biased region" description="Acidic residues" evidence="4">
    <location>
        <begin position="119"/>
        <end position="130"/>
    </location>
</feature>
<evidence type="ECO:0008006" key="7">
    <source>
        <dbReference type="Google" id="ProtNLM"/>
    </source>
</evidence>
<evidence type="ECO:0000256" key="3">
    <source>
        <dbReference type="ARBA" id="ARBA00023013"/>
    </source>
</evidence>
<evidence type="ECO:0000313" key="6">
    <source>
        <dbReference type="Proteomes" id="UP001142489"/>
    </source>
</evidence>
<dbReference type="InterPro" id="IPR004171">
    <property type="entry name" value="cAMP_dep_PKI"/>
</dbReference>
<gene>
    <name evidence="5" type="ORF">JRQ81_014169</name>
</gene>
<dbReference type="OrthoDB" id="8556393at2759"/>
<evidence type="ECO:0000313" key="5">
    <source>
        <dbReference type="EMBL" id="KAJ7331989.1"/>
    </source>
</evidence>
<keyword evidence="3" id="KW-0649">Protein kinase inhibitor</keyword>
<protein>
    <recommendedName>
        <fullName evidence="7">cAMP-dependent protein kinase inhibitor gamma</fullName>
    </recommendedName>
</protein>
<organism evidence="5 6">
    <name type="scientific">Phrynocephalus forsythii</name>
    <dbReference type="NCBI Taxonomy" id="171643"/>
    <lineage>
        <taxon>Eukaryota</taxon>
        <taxon>Metazoa</taxon>
        <taxon>Chordata</taxon>
        <taxon>Craniata</taxon>
        <taxon>Vertebrata</taxon>
        <taxon>Euteleostomi</taxon>
        <taxon>Lepidosauria</taxon>
        <taxon>Squamata</taxon>
        <taxon>Bifurcata</taxon>
        <taxon>Unidentata</taxon>
        <taxon>Episquamata</taxon>
        <taxon>Toxicofera</taxon>
        <taxon>Iguania</taxon>
        <taxon>Acrodonta</taxon>
        <taxon>Agamidae</taxon>
        <taxon>Agaminae</taxon>
        <taxon>Phrynocephalus</taxon>
    </lineage>
</organism>
<feature type="region of interest" description="Disordered" evidence="4">
    <location>
        <begin position="119"/>
        <end position="150"/>
    </location>
</feature>
<proteinExistence type="inferred from homology"/>
<comment type="function">
    <text evidence="1">Extremely potent competitive inhibitor of cAMP-dependent protein kinase activity, this protein interacts with the catalytic subunit of the enzyme after the cAMP-induced dissociation of its regulatory chains.</text>
</comment>
<dbReference type="AlphaFoldDB" id="A0A9Q0XW71"/>
<dbReference type="PANTHER" id="PTHR15416">
    <property type="entry name" value="CAMP-DEPENDENT PROTEIN KINASE INHIBITOR/PKI"/>
    <property type="match status" value="1"/>
</dbReference>
<keyword evidence="6" id="KW-1185">Reference proteome</keyword>
<reference evidence="5" key="1">
    <citation type="journal article" date="2023" name="DNA Res.">
        <title>Chromosome-level genome assembly of Phrynocephalus forsythii using third-generation DNA sequencing and Hi-C analysis.</title>
        <authorList>
            <person name="Qi Y."/>
            <person name="Zhao W."/>
            <person name="Zhao Y."/>
            <person name="Niu C."/>
            <person name="Cao S."/>
            <person name="Zhang Y."/>
        </authorList>
    </citation>
    <scope>NUCLEOTIDE SEQUENCE</scope>
    <source>
        <tissue evidence="5">Muscle</tissue>
    </source>
</reference>
<dbReference type="EMBL" id="JAPFRF010000005">
    <property type="protein sequence ID" value="KAJ7331989.1"/>
    <property type="molecule type" value="Genomic_DNA"/>
</dbReference>
<dbReference type="GO" id="GO:0004862">
    <property type="term" value="F:cAMP-dependent protein kinase inhibitor activity"/>
    <property type="evidence" value="ECO:0007669"/>
    <property type="project" value="InterPro"/>
</dbReference>